<dbReference type="InterPro" id="IPR050695">
    <property type="entry name" value="N-acetylmuramoyl_amidase_3"/>
</dbReference>
<dbReference type="EMBL" id="DTHG01000029">
    <property type="protein sequence ID" value="HGW91400.1"/>
    <property type="molecule type" value="Genomic_DNA"/>
</dbReference>
<dbReference type="PANTHER" id="PTHR30404:SF0">
    <property type="entry name" value="N-ACETYLMURAMOYL-L-ALANINE AMIDASE AMIC"/>
    <property type="match status" value="1"/>
</dbReference>
<dbReference type="Pfam" id="PF01520">
    <property type="entry name" value="Amidase_3"/>
    <property type="match status" value="1"/>
</dbReference>
<dbReference type="SMART" id="SM00646">
    <property type="entry name" value="Ami_3"/>
    <property type="match status" value="1"/>
</dbReference>
<name>A0A7C4YC70_UNCW3</name>
<comment type="caution">
    <text evidence="3">The sequence shown here is derived from an EMBL/GenBank/DDBJ whole genome shotgun (WGS) entry which is preliminary data.</text>
</comment>
<organism evidence="3">
    <name type="scientific">candidate division WOR-3 bacterium</name>
    <dbReference type="NCBI Taxonomy" id="2052148"/>
    <lineage>
        <taxon>Bacteria</taxon>
        <taxon>Bacteria division WOR-3</taxon>
    </lineage>
</organism>
<evidence type="ECO:0000259" key="2">
    <source>
        <dbReference type="SMART" id="SM00646"/>
    </source>
</evidence>
<reference evidence="3" key="1">
    <citation type="journal article" date="2020" name="mSystems">
        <title>Genome- and Community-Level Interaction Insights into Carbon Utilization and Element Cycling Functions of Hydrothermarchaeota in Hydrothermal Sediment.</title>
        <authorList>
            <person name="Zhou Z."/>
            <person name="Liu Y."/>
            <person name="Xu W."/>
            <person name="Pan J."/>
            <person name="Luo Z.H."/>
            <person name="Li M."/>
        </authorList>
    </citation>
    <scope>NUCLEOTIDE SEQUENCE [LARGE SCALE GENOMIC DNA]</scope>
    <source>
        <strain evidence="3">SpSt-780</strain>
    </source>
</reference>
<evidence type="ECO:0000313" key="3">
    <source>
        <dbReference type="EMBL" id="HGW91400.1"/>
    </source>
</evidence>
<protein>
    <submittedName>
        <fullName evidence="3">N-acetylmuramoyl-L-alanine amidase</fullName>
    </submittedName>
</protein>
<dbReference type="AlphaFoldDB" id="A0A7C4YC70"/>
<dbReference type="Gene3D" id="3.40.630.40">
    <property type="entry name" value="Zn-dependent exopeptidases"/>
    <property type="match status" value="1"/>
</dbReference>
<dbReference type="PANTHER" id="PTHR30404">
    <property type="entry name" value="N-ACETYLMURAMOYL-L-ALANINE AMIDASE"/>
    <property type="match status" value="1"/>
</dbReference>
<dbReference type="CDD" id="cd02696">
    <property type="entry name" value="MurNAc-LAA"/>
    <property type="match status" value="1"/>
</dbReference>
<dbReference type="GO" id="GO:0008745">
    <property type="term" value="F:N-acetylmuramoyl-L-alanine amidase activity"/>
    <property type="evidence" value="ECO:0007669"/>
    <property type="project" value="InterPro"/>
</dbReference>
<dbReference type="GO" id="GO:0009253">
    <property type="term" value="P:peptidoglycan catabolic process"/>
    <property type="evidence" value="ECO:0007669"/>
    <property type="project" value="InterPro"/>
</dbReference>
<accession>A0A7C4YC70</accession>
<dbReference type="GO" id="GO:0030288">
    <property type="term" value="C:outer membrane-bounded periplasmic space"/>
    <property type="evidence" value="ECO:0007669"/>
    <property type="project" value="TreeGrafter"/>
</dbReference>
<gene>
    <name evidence="3" type="ORF">ENV67_02510</name>
</gene>
<dbReference type="InterPro" id="IPR002508">
    <property type="entry name" value="MurNAc-LAA_cat"/>
</dbReference>
<dbReference type="FunFam" id="3.40.630.40:FF:000005">
    <property type="entry name" value="N-acetylmuramoyl-L-alanine amidase (AmiA)"/>
    <property type="match status" value="1"/>
</dbReference>
<keyword evidence="1" id="KW-0378">Hydrolase</keyword>
<proteinExistence type="predicted"/>
<evidence type="ECO:0000256" key="1">
    <source>
        <dbReference type="ARBA" id="ARBA00022801"/>
    </source>
</evidence>
<feature type="domain" description="MurNAc-LAA" evidence="2">
    <location>
        <begin position="284"/>
        <end position="438"/>
    </location>
</feature>
<dbReference type="SUPFAM" id="SSF53187">
    <property type="entry name" value="Zn-dependent exopeptidases"/>
    <property type="match status" value="1"/>
</dbReference>
<sequence length="448" mass="51400">MIIIILSLQLSYKNKVYDLKLVNTETAEYVCFSSLMSDIGIPYLYDKVKRSFIFQKEKSLTIYADNPFIKVDDKFIQLFYSPIELNSELYIEKNEFLKVLSIFTNSRFKLQNDMIVEERDYNIRSFKFGVSQDETTIIIEISPSMEVLYKGRDTLWSITFFDPVYDPSIFNTKSGGFVKKIETYPKEGILELRIIVDEKKDVNIRKTDNEIRISIKNIKKRVIKNIVLDPGHGGQDLGGVGNGLYEKDVVLDIAKRVANELKKMGFSVTLTRTDDIFLSLKERTEIADNMKADLFVSIHCNAVGNKSKIGMNGTEVYFLSVAKTDWARAVEATENSSIQFENGKIEEKSLKYVLWDLAQNQFLVESQQLAIDIQESIVNECGTTNRGVQQANFYVLRLNYMPAVLIETLFITNPDDAKKLKDKNFLDKLAKSIAKGIKNYADRFESQK</sequence>